<feature type="region of interest" description="Disordered" evidence="9">
    <location>
        <begin position="439"/>
        <end position="525"/>
    </location>
</feature>
<dbReference type="EMBL" id="JAUJLE010000157">
    <property type="protein sequence ID" value="KAK0974020.1"/>
    <property type="molecule type" value="Genomic_DNA"/>
</dbReference>
<keyword evidence="8" id="KW-0175">Coiled coil</keyword>
<reference evidence="12" key="2">
    <citation type="submission" date="2023-06" db="EMBL/GenBank/DDBJ databases">
        <title>Black Yeasts Isolated from many extreme environments.</title>
        <authorList>
            <person name="Coleine C."/>
            <person name="Stajich J.E."/>
            <person name="Selbmann L."/>
        </authorList>
    </citation>
    <scope>NUCLEOTIDE SEQUENCE</scope>
    <source>
        <strain evidence="12">CCFEE 5200</strain>
    </source>
</reference>
<dbReference type="GO" id="GO:0000978">
    <property type="term" value="F:RNA polymerase II cis-regulatory region sequence-specific DNA binding"/>
    <property type="evidence" value="ECO:0007669"/>
    <property type="project" value="TreeGrafter"/>
</dbReference>
<dbReference type="InterPro" id="IPR013087">
    <property type="entry name" value="Znf_C2H2_type"/>
</dbReference>
<feature type="compositionally biased region" description="Basic and acidic residues" evidence="9">
    <location>
        <begin position="487"/>
        <end position="521"/>
    </location>
</feature>
<name>A0AAN6FDJ3_9PEZI</name>
<dbReference type="PANTHER" id="PTHR45718:SF4">
    <property type="entry name" value="TRANSCRIPTIONAL ACTIVATOR CUBITUS INTERRUPTUS"/>
    <property type="match status" value="1"/>
</dbReference>
<keyword evidence="4 7" id="KW-0863">Zinc-finger</keyword>
<feature type="coiled-coil region" evidence="8">
    <location>
        <begin position="323"/>
        <end position="350"/>
    </location>
</feature>
<proteinExistence type="predicted"/>
<sequence length="541" mass="59962">MASPPSSDLSDPPSNESDHDDDDHLSTAGPSSRPSVDIAHPDTDQPRPTKRRRTNHTLKNPPFDRADSSVPVEPDWDSLSLSSDGLSSAPGSPSHDEWALRDEAQTECLWRDCPYGVANNNDELVMHVQGTHCATGGPKRSKYVCEWGECQRKASNHPSGYALKAHMRSHTKEKPYYCALPDTGSLMRGGVECDKAFTRSDALAKHMRTVHEPELPRGAATGTTTDVPTLPSSKISKSKSNKATNGTSSLLPHLKPQNALHPPPLISHDEFGQAIPSPSPATDNITYIPAHHPLTGQPGFMIHYPPDIHFSDWESGIPADQLMRLLRRQLHWAEREGRELEIENRNLEIERRDEWMDKEILMEGVMECEFARGVDWDAELMGERGRPLREALERDRAPSLGIDWSPERPDCLEEGWRRTRHEGWKEEAEVQEMRGTALMYGRDPSTPDDNHEESGGSSAGAASPPPTGRSGGFEGEREPWDNYYEDQMAHFEALKAGRERERKAEAEAEAEAEGRDGRQEAEMDAVGVLMEMSGGGAGARG</sequence>
<dbReference type="GO" id="GO:0000981">
    <property type="term" value="F:DNA-binding transcription factor activity, RNA polymerase II-specific"/>
    <property type="evidence" value="ECO:0007669"/>
    <property type="project" value="TreeGrafter"/>
</dbReference>
<dbReference type="InterPro" id="IPR043359">
    <property type="entry name" value="GLI-like"/>
</dbReference>
<dbReference type="InterPro" id="IPR036236">
    <property type="entry name" value="Znf_C2H2_sf"/>
</dbReference>
<protein>
    <recommendedName>
        <fullName evidence="10">C2H2-type domain-containing protein</fullName>
    </recommendedName>
</protein>
<dbReference type="SUPFAM" id="SSF57667">
    <property type="entry name" value="beta-beta-alpha zinc fingers"/>
    <property type="match status" value="1"/>
</dbReference>
<keyword evidence="5" id="KW-0862">Zinc</keyword>
<dbReference type="GO" id="GO:0005634">
    <property type="term" value="C:nucleus"/>
    <property type="evidence" value="ECO:0007669"/>
    <property type="project" value="UniProtKB-SubCell"/>
</dbReference>
<dbReference type="Gene3D" id="3.30.160.60">
    <property type="entry name" value="Classic Zinc Finger"/>
    <property type="match status" value="2"/>
</dbReference>
<feature type="domain" description="C2H2-type" evidence="10">
    <location>
        <begin position="176"/>
        <end position="216"/>
    </location>
</feature>
<evidence type="ECO:0000256" key="5">
    <source>
        <dbReference type="ARBA" id="ARBA00022833"/>
    </source>
</evidence>
<evidence type="ECO:0000256" key="9">
    <source>
        <dbReference type="SAM" id="MobiDB-lite"/>
    </source>
</evidence>
<dbReference type="PROSITE" id="PS50157">
    <property type="entry name" value="ZINC_FINGER_C2H2_2"/>
    <property type="match status" value="1"/>
</dbReference>
<evidence type="ECO:0000256" key="4">
    <source>
        <dbReference type="ARBA" id="ARBA00022771"/>
    </source>
</evidence>
<dbReference type="GO" id="GO:0008270">
    <property type="term" value="F:zinc ion binding"/>
    <property type="evidence" value="ECO:0007669"/>
    <property type="project" value="UniProtKB-KW"/>
</dbReference>
<gene>
    <name evidence="11" type="ORF">LTR82_013616</name>
    <name evidence="12" type="ORF">LTR91_014566</name>
</gene>
<feature type="region of interest" description="Disordered" evidence="9">
    <location>
        <begin position="211"/>
        <end position="253"/>
    </location>
</feature>
<keyword evidence="14" id="KW-1185">Reference proteome</keyword>
<organism evidence="11 13">
    <name type="scientific">Friedmanniomyces endolithicus</name>
    <dbReference type="NCBI Taxonomy" id="329885"/>
    <lineage>
        <taxon>Eukaryota</taxon>
        <taxon>Fungi</taxon>
        <taxon>Dikarya</taxon>
        <taxon>Ascomycota</taxon>
        <taxon>Pezizomycotina</taxon>
        <taxon>Dothideomycetes</taxon>
        <taxon>Dothideomycetidae</taxon>
        <taxon>Mycosphaerellales</taxon>
        <taxon>Teratosphaeriaceae</taxon>
        <taxon>Friedmanniomyces</taxon>
    </lineage>
</organism>
<accession>A0AAN6FDJ3</accession>
<keyword evidence="6" id="KW-0539">Nucleus</keyword>
<reference evidence="11" key="1">
    <citation type="submission" date="2021-12" db="EMBL/GenBank/DDBJ databases">
        <title>Black yeast isolated from Biological Soil Crust.</title>
        <authorList>
            <person name="Kurbessoian T."/>
        </authorList>
    </citation>
    <scope>NUCLEOTIDE SEQUENCE</scope>
    <source>
        <strain evidence="11">CCFEE 5208</strain>
    </source>
</reference>
<evidence type="ECO:0000313" key="13">
    <source>
        <dbReference type="Proteomes" id="UP001168146"/>
    </source>
</evidence>
<evidence type="ECO:0000256" key="6">
    <source>
        <dbReference type="ARBA" id="ARBA00023242"/>
    </source>
</evidence>
<feature type="compositionally biased region" description="Low complexity" evidence="9">
    <location>
        <begin position="77"/>
        <end position="93"/>
    </location>
</feature>
<feature type="compositionally biased region" description="Polar residues" evidence="9">
    <location>
        <begin position="221"/>
        <end position="231"/>
    </location>
</feature>
<dbReference type="PANTHER" id="PTHR45718">
    <property type="entry name" value="TRANSCRIPTIONAL ACTIVATOR CUBITUS INTERRUPTUS"/>
    <property type="match status" value="1"/>
</dbReference>
<feature type="compositionally biased region" description="Low complexity" evidence="9">
    <location>
        <begin position="1"/>
        <end position="15"/>
    </location>
</feature>
<dbReference type="Proteomes" id="UP001175353">
    <property type="component" value="Unassembled WGS sequence"/>
</dbReference>
<dbReference type="AlphaFoldDB" id="A0AAN6FDJ3"/>
<evidence type="ECO:0000256" key="1">
    <source>
        <dbReference type="ARBA" id="ARBA00004123"/>
    </source>
</evidence>
<evidence type="ECO:0000313" key="14">
    <source>
        <dbReference type="Proteomes" id="UP001175353"/>
    </source>
</evidence>
<evidence type="ECO:0000259" key="10">
    <source>
        <dbReference type="PROSITE" id="PS50157"/>
    </source>
</evidence>
<evidence type="ECO:0000313" key="11">
    <source>
        <dbReference type="EMBL" id="KAK0313185.1"/>
    </source>
</evidence>
<keyword evidence="3" id="KW-0677">Repeat</keyword>
<evidence type="ECO:0000313" key="12">
    <source>
        <dbReference type="EMBL" id="KAK0974020.1"/>
    </source>
</evidence>
<evidence type="ECO:0000256" key="7">
    <source>
        <dbReference type="PROSITE-ProRule" id="PRU00042"/>
    </source>
</evidence>
<keyword evidence="2" id="KW-0479">Metal-binding</keyword>
<comment type="caution">
    <text evidence="11">The sequence shown here is derived from an EMBL/GenBank/DDBJ whole genome shotgun (WGS) entry which is preliminary data.</text>
</comment>
<dbReference type="Proteomes" id="UP001168146">
    <property type="component" value="Unassembled WGS sequence"/>
</dbReference>
<evidence type="ECO:0000256" key="2">
    <source>
        <dbReference type="ARBA" id="ARBA00022723"/>
    </source>
</evidence>
<feature type="region of interest" description="Disordered" evidence="9">
    <location>
        <begin position="1"/>
        <end position="98"/>
    </location>
</feature>
<evidence type="ECO:0000256" key="3">
    <source>
        <dbReference type="ARBA" id="ARBA00022737"/>
    </source>
</evidence>
<dbReference type="EMBL" id="JASUXU010000061">
    <property type="protein sequence ID" value="KAK0313185.1"/>
    <property type="molecule type" value="Genomic_DNA"/>
</dbReference>
<evidence type="ECO:0000256" key="8">
    <source>
        <dbReference type="SAM" id="Coils"/>
    </source>
</evidence>
<dbReference type="SMART" id="SM00355">
    <property type="entry name" value="ZnF_C2H2"/>
    <property type="match status" value="3"/>
</dbReference>
<comment type="subcellular location">
    <subcellularLocation>
        <location evidence="1">Nucleus</location>
    </subcellularLocation>
</comment>